<keyword evidence="3" id="KW-0378">Hydrolase</keyword>
<dbReference type="InterPro" id="IPR007863">
    <property type="entry name" value="Peptidase_M16_C"/>
</dbReference>
<evidence type="ECO:0000256" key="2">
    <source>
        <dbReference type="ARBA" id="ARBA00022670"/>
    </source>
</evidence>
<evidence type="ECO:0000256" key="3">
    <source>
        <dbReference type="ARBA" id="ARBA00022801"/>
    </source>
</evidence>
<proteinExistence type="inferred from homology"/>
<dbReference type="PANTHER" id="PTHR43690">
    <property type="entry name" value="NARDILYSIN"/>
    <property type="match status" value="1"/>
</dbReference>
<feature type="domain" description="Peptidase M16 C-terminal" evidence="8">
    <location>
        <begin position="704"/>
        <end position="855"/>
    </location>
</feature>
<dbReference type="GO" id="GO:0006508">
    <property type="term" value="P:proteolysis"/>
    <property type="evidence" value="ECO:0007669"/>
    <property type="project" value="UniProtKB-KW"/>
</dbReference>
<evidence type="ECO:0000313" key="9">
    <source>
        <dbReference type="EMBL" id="QIH43869.1"/>
    </source>
</evidence>
<dbReference type="RefSeq" id="WP_165313535.1">
    <property type="nucleotide sequence ID" value="NZ_CP049332.1"/>
</dbReference>
<dbReference type="Gene3D" id="3.30.830.10">
    <property type="entry name" value="Metalloenzyme, LuxS/M16 peptidase-like"/>
    <property type="match status" value="4"/>
</dbReference>
<dbReference type="SUPFAM" id="SSF63411">
    <property type="entry name" value="LuxS/MPP-like metallohydrolase"/>
    <property type="match status" value="3"/>
</dbReference>
<dbReference type="InterPro" id="IPR011249">
    <property type="entry name" value="Metalloenz_LuxS/M16"/>
</dbReference>
<evidence type="ECO:0000313" key="10">
    <source>
        <dbReference type="Proteomes" id="UP000503003"/>
    </source>
</evidence>
<name>A0A6G7CP55_9VIBR</name>
<keyword evidence="10" id="KW-1185">Reference proteome</keyword>
<feature type="domain" description="Peptidase M16 C-terminal" evidence="8">
    <location>
        <begin position="205"/>
        <end position="376"/>
    </location>
</feature>
<evidence type="ECO:0000256" key="4">
    <source>
        <dbReference type="ARBA" id="ARBA00022833"/>
    </source>
</evidence>
<evidence type="ECO:0000256" key="5">
    <source>
        <dbReference type="ARBA" id="ARBA00023049"/>
    </source>
</evidence>
<feature type="signal peptide" evidence="6">
    <location>
        <begin position="1"/>
        <end position="23"/>
    </location>
</feature>
<comment type="similarity">
    <text evidence="1">Belongs to the peptidase M16 family.</text>
</comment>
<dbReference type="InterPro" id="IPR050626">
    <property type="entry name" value="Peptidase_M16"/>
</dbReference>
<dbReference type="Pfam" id="PF05193">
    <property type="entry name" value="Peptidase_M16_C"/>
    <property type="match status" value="2"/>
</dbReference>
<reference evidence="9 10" key="1">
    <citation type="submission" date="2020-02" db="EMBL/GenBank/DDBJ databases">
        <title>A complete genome of a marine bacterium Vibrio sp. ZWAL4003 isolated from the mangrove sediment with the ability to degrade polysaccharides.</title>
        <authorList>
            <person name="Wu J."/>
            <person name="Qu W."/>
            <person name="Zeng R."/>
        </authorList>
    </citation>
    <scope>NUCLEOTIDE SEQUENCE [LARGE SCALE GENOMIC DNA]</scope>
    <source>
        <strain evidence="9 10">ZWAL4003</strain>
    </source>
</reference>
<evidence type="ECO:0000259" key="8">
    <source>
        <dbReference type="Pfam" id="PF05193"/>
    </source>
</evidence>
<organism evidence="9 10">
    <name type="scientific">Vibrio ziniensis</name>
    <dbReference type="NCBI Taxonomy" id="2711221"/>
    <lineage>
        <taxon>Bacteria</taxon>
        <taxon>Pseudomonadati</taxon>
        <taxon>Pseudomonadota</taxon>
        <taxon>Gammaproteobacteria</taxon>
        <taxon>Vibrionales</taxon>
        <taxon>Vibrionaceae</taxon>
        <taxon>Vibrio</taxon>
    </lineage>
</organism>
<dbReference type="KEGG" id="vzi:G5S32_17975"/>
<evidence type="ECO:0000259" key="7">
    <source>
        <dbReference type="Pfam" id="PF00675"/>
    </source>
</evidence>
<protein>
    <submittedName>
        <fullName evidence="9">Insulinase family protein</fullName>
    </submittedName>
</protein>
<keyword evidence="5" id="KW-0482">Metalloprotease</keyword>
<accession>A0A6G7CP55</accession>
<evidence type="ECO:0000256" key="1">
    <source>
        <dbReference type="ARBA" id="ARBA00007261"/>
    </source>
</evidence>
<gene>
    <name evidence="9" type="ORF">G5S32_17975</name>
</gene>
<dbReference type="Proteomes" id="UP000503003">
    <property type="component" value="Chromosome 2"/>
</dbReference>
<dbReference type="EMBL" id="CP049332">
    <property type="protein sequence ID" value="QIH43869.1"/>
    <property type="molecule type" value="Genomic_DNA"/>
</dbReference>
<dbReference type="Pfam" id="PF00675">
    <property type="entry name" value="Peptidase_M16"/>
    <property type="match status" value="1"/>
</dbReference>
<keyword evidence="4" id="KW-0862">Zinc</keyword>
<keyword evidence="2" id="KW-0645">Protease</keyword>
<sequence length="933" mass="105521">MFTKSTYLFLTAIFVMLSSVANAAEPYLQWDSRITHNELDNGLQYYLYDSQSESDPFNIRLIVHAGSIDEPEVKGIAHAVEHMVFNKTQDHPDSIHSYLAQIGWRTGKEINAKTRQTETQYMLRTRPNDALDIKGSLALLADMMGSAQLTEQDWFREKRIISEEKRLTESVVERLSQQIKMSTLANSKYDKGSVIGSFESIENTTIDDIQQFYKRNYVASNMTLIISGRFDIEATEELIKESFGTLPKVQKPERPYLNYPLDEQIKINAVQDQQGSSSKSALGFRVAIADKTTLEGQQTSLENYFIRKLLTKQVLRNSVYLSDEVKTLSAVTKTPANQRLTLAFGASTENHDQGLKAILAEVERLKKYGLDEADFNDSFEKAKAISVRNVDAAKGRSFAEWEDKITNAVIGESVLASPQDVHDLQTKLFENITLERLNQRLRSILNSSDIFIYYQAPLAVKLQLPTVDTVKLWQQQAKTADIQNPVAYSEVKPNNPKTKMVYAEVATIELAKPKDNKLPQPDAVYPDQSVYEWILKNGNRLVWLNRPSSDGKIYLKSISDIGALSNQFPDWLAQSSIQIFEQTPPTKHEQQEWLSWISSHGAEWKFKLLDQHLDMSLVTEKDQLENALLVFWQHHQDRQFTQESVTAVKESAQALLDSDLPDSLAKARYGTEQLTIPTQNHLNALTSLELSHAANRLVQQPHSLFVVGELDIDTLRKLGGKYLSSIGNAEALTSKQKVQVFGKQSVTRNRVGMRQTQVTMYGESALEWTPETAFMLSTLNPIAQQALRNRLRLELGGVYRVGFEMTLDSVSDLVGYELTFTTQPELADRLSNEAEDVLSTLDQAIKETDLERLRQDIAYAEANRLQSSTTWLNRLMLSYRAYGDPRYLTSMKSISDQITKVALVDLADKVLPASKRIQIKTVIKPETSLSASN</sequence>
<dbReference type="GO" id="GO:0046872">
    <property type="term" value="F:metal ion binding"/>
    <property type="evidence" value="ECO:0007669"/>
    <property type="project" value="InterPro"/>
</dbReference>
<dbReference type="PANTHER" id="PTHR43690:SF17">
    <property type="entry name" value="PROTEIN YHJJ"/>
    <property type="match status" value="1"/>
</dbReference>
<evidence type="ECO:0000256" key="6">
    <source>
        <dbReference type="SAM" id="SignalP"/>
    </source>
</evidence>
<keyword evidence="6" id="KW-0732">Signal</keyword>
<feature type="domain" description="Peptidase M16 N-terminal" evidence="7">
    <location>
        <begin position="53"/>
        <end position="182"/>
    </location>
</feature>
<dbReference type="AlphaFoldDB" id="A0A6G7CP55"/>
<feature type="chain" id="PRO_5026175217" evidence="6">
    <location>
        <begin position="24"/>
        <end position="933"/>
    </location>
</feature>
<dbReference type="InterPro" id="IPR011765">
    <property type="entry name" value="Pept_M16_N"/>
</dbReference>
<dbReference type="GO" id="GO:0008237">
    <property type="term" value="F:metallopeptidase activity"/>
    <property type="evidence" value="ECO:0007669"/>
    <property type="project" value="UniProtKB-KW"/>
</dbReference>